<evidence type="ECO:0000256" key="7">
    <source>
        <dbReference type="ARBA" id="ARBA00023027"/>
    </source>
</evidence>
<organism evidence="14 15">
    <name type="scientific">Glycomyces sambucus</name>
    <dbReference type="NCBI Taxonomy" id="380244"/>
    <lineage>
        <taxon>Bacteria</taxon>
        <taxon>Bacillati</taxon>
        <taxon>Actinomycetota</taxon>
        <taxon>Actinomycetes</taxon>
        <taxon>Glycomycetales</taxon>
        <taxon>Glycomycetaceae</taxon>
        <taxon>Glycomyces</taxon>
    </lineage>
</organism>
<keyword evidence="7" id="KW-0520">NAD</keyword>
<dbReference type="FunFam" id="3.40.1010.10:FF:000001">
    <property type="entry name" value="Siroheme synthase"/>
    <property type="match status" value="1"/>
</dbReference>
<feature type="active site" description="Proton donor" evidence="12">
    <location>
        <position position="216"/>
    </location>
</feature>
<dbReference type="InterPro" id="IPR006367">
    <property type="entry name" value="Sirohaem_synthase_N"/>
</dbReference>
<dbReference type="OrthoDB" id="9815856at2"/>
<dbReference type="InterPro" id="IPR035996">
    <property type="entry name" value="4pyrrol_Methylase_sf"/>
</dbReference>
<dbReference type="InterPro" id="IPR003043">
    <property type="entry name" value="Uropor_MeTrfase_CS"/>
</dbReference>
<keyword evidence="2" id="KW-0169">Cobalamin biosynthesis</keyword>
<dbReference type="InterPro" id="IPR006366">
    <property type="entry name" value="CobA/CysG_C"/>
</dbReference>
<dbReference type="NCBIfam" id="TIGR01470">
    <property type="entry name" value="cysG_Nterm"/>
    <property type="match status" value="1"/>
</dbReference>
<dbReference type="SUPFAM" id="SSF53790">
    <property type="entry name" value="Tetrapyrrole methylase"/>
    <property type="match status" value="1"/>
</dbReference>
<dbReference type="CDD" id="cd11642">
    <property type="entry name" value="SUMT"/>
    <property type="match status" value="1"/>
</dbReference>
<dbReference type="PANTHER" id="PTHR45790:SF3">
    <property type="entry name" value="S-ADENOSYL-L-METHIONINE-DEPENDENT UROPORPHYRINOGEN III METHYLTRANSFERASE, CHLOROPLASTIC"/>
    <property type="match status" value="1"/>
</dbReference>
<gene>
    <name evidence="14" type="ORF">SAMN05216298_4570</name>
</gene>
<dbReference type="GO" id="GO:0051266">
    <property type="term" value="F:sirohydrochlorin ferrochelatase activity"/>
    <property type="evidence" value="ECO:0007669"/>
    <property type="project" value="InterPro"/>
</dbReference>
<dbReference type="STRING" id="380244.SAMN05216298_4570"/>
<keyword evidence="5" id="KW-0949">S-adenosyl-L-methionine</keyword>
<dbReference type="GO" id="GO:0051287">
    <property type="term" value="F:NAD binding"/>
    <property type="evidence" value="ECO:0007669"/>
    <property type="project" value="InterPro"/>
</dbReference>
<dbReference type="Pfam" id="PF13241">
    <property type="entry name" value="NAD_binding_7"/>
    <property type="match status" value="1"/>
</dbReference>
<protein>
    <submittedName>
        <fullName evidence="14">Uroporphyrin-III C-methyltransferase / precorrin-2 dehydrogenase / sirohydrochlorin ferrochelatase</fullName>
    </submittedName>
</protein>
<dbReference type="PIRSF" id="PIRSF036426">
    <property type="entry name" value="Sirohaem_synth"/>
    <property type="match status" value="1"/>
</dbReference>
<dbReference type="InterPro" id="IPR000878">
    <property type="entry name" value="4pyrrol_Mease"/>
</dbReference>
<dbReference type="InterPro" id="IPR050161">
    <property type="entry name" value="Siro_Cobalamin_biosynth"/>
</dbReference>
<feature type="domain" description="Tetrapyrrole methylase" evidence="13">
    <location>
        <begin position="164"/>
        <end position="374"/>
    </location>
</feature>
<accession>A0A1G9LK78</accession>
<evidence type="ECO:0000256" key="4">
    <source>
        <dbReference type="ARBA" id="ARBA00022679"/>
    </source>
</evidence>
<evidence type="ECO:0000256" key="11">
    <source>
        <dbReference type="ARBA" id="ARBA00047561"/>
    </source>
</evidence>
<dbReference type="SUPFAM" id="SSF51735">
    <property type="entry name" value="NAD(P)-binding Rossmann-fold domains"/>
    <property type="match status" value="1"/>
</dbReference>
<keyword evidence="10" id="KW-0511">Multifunctional enzyme</keyword>
<dbReference type="InterPro" id="IPR014776">
    <property type="entry name" value="4pyrrole_Mease_sub2"/>
</dbReference>
<evidence type="ECO:0000256" key="2">
    <source>
        <dbReference type="ARBA" id="ARBA00022573"/>
    </source>
</evidence>
<evidence type="ECO:0000313" key="15">
    <source>
        <dbReference type="Proteomes" id="UP000198662"/>
    </source>
</evidence>
<evidence type="ECO:0000256" key="12">
    <source>
        <dbReference type="PIRSR" id="PIRSR036426-1"/>
    </source>
</evidence>
<reference evidence="15" key="1">
    <citation type="submission" date="2016-10" db="EMBL/GenBank/DDBJ databases">
        <authorList>
            <person name="Varghese N."/>
            <person name="Submissions S."/>
        </authorList>
    </citation>
    <scope>NUCLEOTIDE SEQUENCE [LARGE SCALE GENOMIC DNA]</scope>
    <source>
        <strain evidence="15">CGMCC 4.3147</strain>
    </source>
</reference>
<comment type="pathway">
    <text evidence="1">Porphyrin-containing compound metabolism; siroheme biosynthesis; sirohydrochlorin from precorrin-2: step 1/1.</text>
</comment>
<dbReference type="PANTHER" id="PTHR45790">
    <property type="entry name" value="SIROHEME SYNTHASE-RELATED"/>
    <property type="match status" value="1"/>
</dbReference>
<dbReference type="RefSeq" id="WP_091053754.1">
    <property type="nucleotide sequence ID" value="NZ_FNGF01000007.1"/>
</dbReference>
<evidence type="ECO:0000256" key="3">
    <source>
        <dbReference type="ARBA" id="ARBA00022603"/>
    </source>
</evidence>
<dbReference type="Gene3D" id="3.40.50.720">
    <property type="entry name" value="NAD(P)-binding Rossmann-like Domain"/>
    <property type="match status" value="1"/>
</dbReference>
<dbReference type="NCBIfam" id="NF004790">
    <property type="entry name" value="PRK06136.1"/>
    <property type="match status" value="1"/>
</dbReference>
<evidence type="ECO:0000256" key="9">
    <source>
        <dbReference type="ARBA" id="ARBA00023244"/>
    </source>
</evidence>
<comment type="catalytic activity">
    <reaction evidence="11">
        <text>precorrin-2 + NAD(+) = sirohydrochlorin + NADH + 2 H(+)</text>
        <dbReference type="Rhea" id="RHEA:15613"/>
        <dbReference type="ChEBI" id="CHEBI:15378"/>
        <dbReference type="ChEBI" id="CHEBI:57540"/>
        <dbReference type="ChEBI" id="CHEBI:57945"/>
        <dbReference type="ChEBI" id="CHEBI:58351"/>
        <dbReference type="ChEBI" id="CHEBI:58827"/>
        <dbReference type="EC" id="1.3.1.76"/>
    </reaction>
</comment>
<proteinExistence type="predicted"/>
<evidence type="ECO:0000313" key="14">
    <source>
        <dbReference type="EMBL" id="SDL62389.1"/>
    </source>
</evidence>
<dbReference type="PROSITE" id="PS00839">
    <property type="entry name" value="SUMT_1"/>
    <property type="match status" value="1"/>
</dbReference>
<evidence type="ECO:0000256" key="10">
    <source>
        <dbReference type="ARBA" id="ARBA00023268"/>
    </source>
</evidence>
<evidence type="ECO:0000256" key="5">
    <source>
        <dbReference type="ARBA" id="ARBA00022691"/>
    </source>
</evidence>
<sequence>MSVYEVGLRLRGKAVLVVGGGTIAGRRVPRLIDAGARVLVVAPEVTTTLSDLAAAGELQWERREWRTGDGDDAWFVLAATDDPAVNAAVAAEAESRRTWCVRSDDAEASDAWTLARAAFDGVSVAVSASGDPRRAAAVRDAVAAALRSGEIDAPRTRRARPAGVALVGAGPGDADLITLRGLELLRQAEVVVSDRLAPQELLDMLGDDVEIVDAAKLPYGRHTTQEQINAVMVERAREGKFVVRLKGGDGFVFGRGAEELDACLDAGVPVEVVPGLSSSIAGPAAAGIPVTERGVVHDFTVATGHVPPGPQSLVDWHALGAGNGTVVLLMAVKNRAAIAAALMAGGRPGSTPVRIVESATTKNQTVRECELSDLGVTEAHHPAVIVIGAVAARGRGL</sequence>
<dbReference type="GO" id="GO:0043115">
    <property type="term" value="F:precorrin-2 dehydrogenase activity"/>
    <property type="evidence" value="ECO:0007669"/>
    <property type="project" value="UniProtKB-EC"/>
</dbReference>
<keyword evidence="9" id="KW-0627">Porphyrin biosynthesis</keyword>
<evidence type="ECO:0000256" key="6">
    <source>
        <dbReference type="ARBA" id="ARBA00023002"/>
    </source>
</evidence>
<dbReference type="InterPro" id="IPR012409">
    <property type="entry name" value="Sirohaem_synth"/>
</dbReference>
<dbReference type="AlphaFoldDB" id="A0A1G9LK78"/>
<evidence type="ECO:0000259" key="13">
    <source>
        <dbReference type="Pfam" id="PF00590"/>
    </source>
</evidence>
<dbReference type="NCBIfam" id="TIGR01469">
    <property type="entry name" value="cobA_cysG_Cterm"/>
    <property type="match status" value="1"/>
</dbReference>
<dbReference type="Pfam" id="PF00590">
    <property type="entry name" value="TP_methylase"/>
    <property type="match status" value="1"/>
</dbReference>
<dbReference type="Gene3D" id="3.40.1010.10">
    <property type="entry name" value="Cobalt-precorrin-4 Transmethylase, Domain 1"/>
    <property type="match status" value="1"/>
</dbReference>
<dbReference type="GO" id="GO:0009236">
    <property type="term" value="P:cobalamin biosynthetic process"/>
    <property type="evidence" value="ECO:0007669"/>
    <property type="project" value="UniProtKB-KW"/>
</dbReference>
<dbReference type="Proteomes" id="UP000198662">
    <property type="component" value="Unassembled WGS sequence"/>
</dbReference>
<dbReference type="UniPathway" id="UPA00262">
    <property type="reaction ID" value="UER00222"/>
</dbReference>
<dbReference type="Gene3D" id="3.30.950.10">
    <property type="entry name" value="Methyltransferase, Cobalt-precorrin-4 Transmethylase, Domain 2"/>
    <property type="match status" value="1"/>
</dbReference>
<feature type="active site" description="Proton acceptor" evidence="12">
    <location>
        <position position="194"/>
    </location>
</feature>
<dbReference type="InterPro" id="IPR014777">
    <property type="entry name" value="4pyrrole_Mease_sub1"/>
</dbReference>
<dbReference type="GO" id="GO:0032259">
    <property type="term" value="P:methylation"/>
    <property type="evidence" value="ECO:0007669"/>
    <property type="project" value="UniProtKB-KW"/>
</dbReference>
<dbReference type="GO" id="GO:0019354">
    <property type="term" value="P:siroheme biosynthetic process"/>
    <property type="evidence" value="ECO:0007669"/>
    <property type="project" value="UniProtKB-UniPathway"/>
</dbReference>
<keyword evidence="4 14" id="KW-0808">Transferase</keyword>
<dbReference type="InterPro" id="IPR036291">
    <property type="entry name" value="NAD(P)-bd_dom_sf"/>
</dbReference>
<name>A0A1G9LK78_9ACTN</name>
<keyword evidence="15" id="KW-1185">Reference proteome</keyword>
<keyword evidence="6" id="KW-0560">Oxidoreductase</keyword>
<dbReference type="EMBL" id="FNGF01000007">
    <property type="protein sequence ID" value="SDL62389.1"/>
    <property type="molecule type" value="Genomic_DNA"/>
</dbReference>
<dbReference type="GO" id="GO:0004851">
    <property type="term" value="F:uroporphyrin-III C-methyltransferase activity"/>
    <property type="evidence" value="ECO:0007669"/>
    <property type="project" value="InterPro"/>
</dbReference>
<keyword evidence="3 14" id="KW-0489">Methyltransferase</keyword>
<evidence type="ECO:0000256" key="1">
    <source>
        <dbReference type="ARBA" id="ARBA00005010"/>
    </source>
</evidence>
<evidence type="ECO:0000256" key="8">
    <source>
        <dbReference type="ARBA" id="ARBA00023239"/>
    </source>
</evidence>
<keyword evidence="8" id="KW-0456">Lyase</keyword>